<dbReference type="PROSITE" id="PS51257">
    <property type="entry name" value="PROKAR_LIPOPROTEIN"/>
    <property type="match status" value="1"/>
</dbReference>
<dbReference type="Proteomes" id="UP000296201">
    <property type="component" value="Chromosome"/>
</dbReference>
<dbReference type="RefSeq" id="WP_135796518.1">
    <property type="nucleotide sequence ID" value="NZ_CP032096.1"/>
</dbReference>
<evidence type="ECO:0000313" key="3">
    <source>
        <dbReference type="Proteomes" id="UP000296201"/>
    </source>
</evidence>
<keyword evidence="1" id="KW-0732">Signal</keyword>
<accession>A0A4P7P1A5</accession>
<proteinExistence type="predicted"/>
<feature type="signal peptide" evidence="1">
    <location>
        <begin position="1"/>
        <end position="19"/>
    </location>
</feature>
<name>A0A4P7P1A5_9GAMM</name>
<dbReference type="EMBL" id="CP032096">
    <property type="protein sequence ID" value="QBZ83940.1"/>
    <property type="molecule type" value="Genomic_DNA"/>
</dbReference>
<dbReference type="AlphaFoldDB" id="A0A4P7P1A5"/>
<reference evidence="2 3" key="1">
    <citation type="submission" date="2018-08" db="EMBL/GenBank/DDBJ databases">
        <title>Horizontal acquisition of hydrogen conversion ability and other habitat adaptations in Hydrogenovibrio crunogenus strains.</title>
        <authorList>
            <person name="Gonnella G."/>
            <person name="Adam N."/>
            <person name="Perner M."/>
        </authorList>
    </citation>
    <scope>NUCLEOTIDE SEQUENCE [LARGE SCALE GENOMIC DNA]</scope>
    <source>
        <strain evidence="2 3">SP-41</strain>
    </source>
</reference>
<evidence type="ECO:0008006" key="4">
    <source>
        <dbReference type="Google" id="ProtNLM"/>
    </source>
</evidence>
<dbReference type="OrthoDB" id="5612109at2"/>
<feature type="chain" id="PRO_5020798027" description="Lipoprotein" evidence="1">
    <location>
        <begin position="20"/>
        <end position="178"/>
    </location>
</feature>
<keyword evidence="3" id="KW-1185">Reference proteome</keyword>
<gene>
    <name evidence="2" type="ORF">GHNINEIG_02009</name>
</gene>
<protein>
    <recommendedName>
        <fullName evidence="4">Lipoprotein</fullName>
    </recommendedName>
</protein>
<evidence type="ECO:0000256" key="1">
    <source>
        <dbReference type="SAM" id="SignalP"/>
    </source>
</evidence>
<sequence length="178" mass="20607" precursor="true">MKRLSLALLMLLFLSGCNTLPHRFSNEEVIDLQNKNNIEATTALVNTLKAKGFTTRKISPTQFLVRYNEHDFLMEPKIVEDGLSRILVSRLFKIKEEYQESPELFVLIIALNRHLNFAKFSMLPENRAGQVQTAITFVDETIQILEIQQFLIWMDDSLNKIKTMVPPEALHMLENETN</sequence>
<organism evidence="2 3">
    <name type="scientific">Hydrogenovibrio crunogenus</name>
    <dbReference type="NCBI Taxonomy" id="39765"/>
    <lineage>
        <taxon>Bacteria</taxon>
        <taxon>Pseudomonadati</taxon>
        <taxon>Pseudomonadota</taxon>
        <taxon>Gammaproteobacteria</taxon>
        <taxon>Thiotrichales</taxon>
        <taxon>Piscirickettsiaceae</taxon>
        <taxon>Hydrogenovibrio</taxon>
    </lineage>
</organism>
<evidence type="ECO:0000313" key="2">
    <source>
        <dbReference type="EMBL" id="QBZ83940.1"/>
    </source>
</evidence>